<evidence type="ECO:0000313" key="2">
    <source>
        <dbReference type="EMBL" id="KHN73530.1"/>
    </source>
</evidence>
<gene>
    <name evidence="2" type="ORF">Tcan_11734</name>
</gene>
<keyword evidence="1" id="KW-0472">Membrane</keyword>
<comment type="caution">
    <text evidence="2">The sequence shown here is derived from an EMBL/GenBank/DDBJ whole genome shotgun (WGS) entry which is preliminary data.</text>
</comment>
<proteinExistence type="predicted"/>
<keyword evidence="1" id="KW-0812">Transmembrane</keyword>
<dbReference type="AlphaFoldDB" id="A0A0B2UXB8"/>
<evidence type="ECO:0000256" key="1">
    <source>
        <dbReference type="SAM" id="Phobius"/>
    </source>
</evidence>
<keyword evidence="3" id="KW-1185">Reference proteome</keyword>
<reference evidence="2 3" key="1">
    <citation type="submission" date="2014-11" db="EMBL/GenBank/DDBJ databases">
        <title>Genetic blueprint of the zoonotic pathogen Toxocara canis.</title>
        <authorList>
            <person name="Zhu X.-Q."/>
            <person name="Korhonen P.K."/>
            <person name="Cai H."/>
            <person name="Young N.D."/>
            <person name="Nejsum P."/>
            <person name="von Samson-Himmelstjerna G."/>
            <person name="Boag P.R."/>
            <person name="Tan P."/>
            <person name="Li Q."/>
            <person name="Min J."/>
            <person name="Yang Y."/>
            <person name="Wang X."/>
            <person name="Fang X."/>
            <person name="Hall R.S."/>
            <person name="Hofmann A."/>
            <person name="Sternberg P.W."/>
            <person name="Jex A.R."/>
            <person name="Gasser R.B."/>
        </authorList>
    </citation>
    <scope>NUCLEOTIDE SEQUENCE [LARGE SCALE GENOMIC DNA]</scope>
    <source>
        <strain evidence="2">PN_DK_2014</strain>
    </source>
</reference>
<name>A0A0B2UXB8_TOXCA</name>
<sequence>MLADLLLAFFISSLGGCILALFGMFAWYIHENGLHKFDCTGTHRSSMIVRESLVNARSGFNDISAWSLIIGFSIYQSTCLFATY</sequence>
<dbReference type="Proteomes" id="UP000031036">
    <property type="component" value="Unassembled WGS sequence"/>
</dbReference>
<protein>
    <submittedName>
        <fullName evidence="2">Uncharacterized protein</fullName>
    </submittedName>
</protein>
<dbReference type="EMBL" id="JPKZ01003105">
    <property type="protein sequence ID" value="KHN73530.1"/>
    <property type="molecule type" value="Genomic_DNA"/>
</dbReference>
<keyword evidence="1" id="KW-1133">Transmembrane helix</keyword>
<accession>A0A0B2UXB8</accession>
<evidence type="ECO:0000313" key="3">
    <source>
        <dbReference type="Proteomes" id="UP000031036"/>
    </source>
</evidence>
<organism evidence="2 3">
    <name type="scientific">Toxocara canis</name>
    <name type="common">Canine roundworm</name>
    <dbReference type="NCBI Taxonomy" id="6265"/>
    <lineage>
        <taxon>Eukaryota</taxon>
        <taxon>Metazoa</taxon>
        <taxon>Ecdysozoa</taxon>
        <taxon>Nematoda</taxon>
        <taxon>Chromadorea</taxon>
        <taxon>Rhabditida</taxon>
        <taxon>Spirurina</taxon>
        <taxon>Ascaridomorpha</taxon>
        <taxon>Ascaridoidea</taxon>
        <taxon>Toxocaridae</taxon>
        <taxon>Toxocara</taxon>
    </lineage>
</organism>
<feature type="transmembrane region" description="Helical" evidence="1">
    <location>
        <begin position="6"/>
        <end position="29"/>
    </location>
</feature>